<dbReference type="AlphaFoldDB" id="A0A0X1T362"/>
<keyword evidence="2" id="KW-1185">Reference proteome</keyword>
<reference evidence="1 2" key="1">
    <citation type="submission" date="2016-01" db="EMBL/GenBank/DDBJ databases">
        <authorList>
            <person name="McClelland M."/>
            <person name="Jain A."/>
            <person name="Saraogi P."/>
            <person name="Mendelson R."/>
            <person name="Westerman R."/>
            <person name="SanMiguel P."/>
            <person name="Csonka L."/>
        </authorList>
    </citation>
    <scope>NUCLEOTIDE SEQUENCE [LARGE SCALE GENOMIC DNA]</scope>
    <source>
        <strain evidence="1 2">NCPPB 2472</strain>
    </source>
</reference>
<dbReference type="InterPro" id="IPR013431">
    <property type="entry name" value="Delta_60_rpt"/>
</dbReference>
<dbReference type="OrthoDB" id="9805017at2"/>
<dbReference type="Proteomes" id="UP000063229">
    <property type="component" value="Chromosome"/>
</dbReference>
<proteinExistence type="predicted"/>
<evidence type="ECO:0000313" key="2">
    <source>
        <dbReference type="Proteomes" id="UP000063229"/>
    </source>
</evidence>
<dbReference type="STRING" id="46677.AWM79_14785"/>
<sequence length="425" mass="44882">MLLKALRRASPAGELDLEFGCSGKALVRFPGSLSSQANDVVFCADGKILVVAKVDFIKGACFGLARLHSDGSMDTSFGESGSLAGGFETEGESTGISLCPLPDGRILLFGLHYLDERRTLPAVARFFADGRLDPQFGNQGIQVLRLPGNLSEGPRDGWLPPGLPGVESCSGSLQPDGKILLSLNHNYACADHVGLLVRLEPDGALDHSFNGHGFVVVRRQRVNTWLSCVQVQPDGKILAGGSIDFPSSGLIVRYLADGRLDSAFGDEGYLSVRFAGASSMVTQLARGAQDQVLCVGNRFDPLGGALQGFTANGYVTGRFNKGEAVLLEIDAPASQWAAIAVQADGTILAAGSTVGGFDSDLVLARYLPNGRLDRDFAAGQGWARTRLGKSLDTATAIALQSDRRILVAGHSLLGTFRAVVMRYLG</sequence>
<dbReference type="SUPFAM" id="SSF63829">
    <property type="entry name" value="Calcium-dependent phosphotriesterase"/>
    <property type="match status" value="1"/>
</dbReference>
<accession>A0A0X1T362</accession>
<evidence type="ECO:0008006" key="3">
    <source>
        <dbReference type="Google" id="ProtNLM"/>
    </source>
</evidence>
<dbReference type="EMBL" id="CP014135">
    <property type="protein sequence ID" value="AMB86500.1"/>
    <property type="molecule type" value="Genomic_DNA"/>
</dbReference>
<dbReference type="KEGG" id="pagb:AWM79_14785"/>
<dbReference type="NCBIfam" id="TIGR02608">
    <property type="entry name" value="delta_60_rpt"/>
    <property type="match status" value="6"/>
</dbReference>
<organism evidence="1 2">
    <name type="scientific">Pseudomonas agarici</name>
    <dbReference type="NCBI Taxonomy" id="46677"/>
    <lineage>
        <taxon>Bacteria</taxon>
        <taxon>Pseudomonadati</taxon>
        <taxon>Pseudomonadota</taxon>
        <taxon>Gammaproteobacteria</taxon>
        <taxon>Pseudomonadales</taxon>
        <taxon>Pseudomonadaceae</taxon>
        <taxon>Pseudomonas</taxon>
    </lineage>
</organism>
<dbReference type="Pfam" id="PF17164">
    <property type="entry name" value="DUF5122"/>
    <property type="match status" value="5"/>
</dbReference>
<protein>
    <recommendedName>
        <fullName evidence="3">Delta-60 repeat domain-containing protein</fullName>
    </recommendedName>
</protein>
<name>A0A0X1T362_PSEAA</name>
<dbReference type="Gene3D" id="2.80.10.50">
    <property type="match status" value="3"/>
</dbReference>
<evidence type="ECO:0000313" key="1">
    <source>
        <dbReference type="EMBL" id="AMB86500.1"/>
    </source>
</evidence>
<dbReference type="RefSeq" id="WP_017134371.1">
    <property type="nucleotide sequence ID" value="NZ_CP014135.1"/>
</dbReference>
<gene>
    <name evidence="1" type="ORF">AWM79_14785</name>
</gene>